<dbReference type="CDD" id="cd01748">
    <property type="entry name" value="GATase1_IGP_Synthase"/>
    <property type="match status" value="1"/>
</dbReference>
<keyword evidence="3 11" id="KW-0963">Cytoplasm</keyword>
<keyword evidence="7 11" id="KW-0368">Histidine biosynthesis</keyword>
<dbReference type="GO" id="GO:0000107">
    <property type="term" value="F:imidazoleglycerol-phosphate synthase activity"/>
    <property type="evidence" value="ECO:0007669"/>
    <property type="project" value="UniProtKB-UniRule"/>
</dbReference>
<dbReference type="GO" id="GO:0000105">
    <property type="term" value="P:L-histidine biosynthetic process"/>
    <property type="evidence" value="ECO:0007669"/>
    <property type="project" value="UniProtKB-UniRule"/>
</dbReference>
<evidence type="ECO:0000256" key="11">
    <source>
        <dbReference type="HAMAP-Rule" id="MF_00278"/>
    </source>
</evidence>
<protein>
    <recommendedName>
        <fullName evidence="11">Imidazole glycerol phosphate synthase subunit HisH</fullName>
        <ecNumber evidence="11">4.3.2.10</ecNumber>
    </recommendedName>
    <alternativeName>
        <fullName evidence="11">IGP synthase glutaminase subunit</fullName>
        <ecNumber evidence="11">3.5.1.2</ecNumber>
    </alternativeName>
    <alternativeName>
        <fullName evidence="11">IGP synthase subunit HisH</fullName>
    </alternativeName>
    <alternativeName>
        <fullName evidence="11">ImGP synthase subunit HisH</fullName>
        <shortName evidence="11">IGPS subunit HisH</shortName>
    </alternativeName>
</protein>
<name>A0A378IWK9_9GAMM</name>
<dbReference type="AlphaFoldDB" id="A0A378IWK9"/>
<comment type="pathway">
    <text evidence="1 11">Amino-acid biosynthesis; L-histidine biosynthesis; L-histidine from 5-phospho-alpha-D-ribose 1-diphosphate: step 5/9.</text>
</comment>
<dbReference type="SUPFAM" id="SSF52317">
    <property type="entry name" value="Class I glutamine amidotransferase-like"/>
    <property type="match status" value="1"/>
</dbReference>
<dbReference type="PANTHER" id="PTHR42701:SF1">
    <property type="entry name" value="IMIDAZOLE GLYCEROL PHOSPHATE SYNTHASE SUBUNIT HISH"/>
    <property type="match status" value="1"/>
</dbReference>
<keyword evidence="5 11" id="KW-0378">Hydrolase</keyword>
<dbReference type="EC" id="4.3.2.10" evidence="11"/>
<evidence type="ECO:0000256" key="7">
    <source>
        <dbReference type="ARBA" id="ARBA00023102"/>
    </source>
</evidence>
<dbReference type="GO" id="GO:0016829">
    <property type="term" value="F:lyase activity"/>
    <property type="evidence" value="ECO:0007669"/>
    <property type="project" value="UniProtKB-KW"/>
</dbReference>
<dbReference type="GO" id="GO:0004359">
    <property type="term" value="F:glutaminase activity"/>
    <property type="evidence" value="ECO:0007669"/>
    <property type="project" value="UniProtKB-EC"/>
</dbReference>
<evidence type="ECO:0000256" key="5">
    <source>
        <dbReference type="ARBA" id="ARBA00022801"/>
    </source>
</evidence>
<feature type="domain" description="Glutamine amidotransferase" evidence="13">
    <location>
        <begin position="7"/>
        <end position="200"/>
    </location>
</feature>
<evidence type="ECO:0000256" key="10">
    <source>
        <dbReference type="ARBA" id="ARBA00049534"/>
    </source>
</evidence>
<organism evidence="14 15">
    <name type="scientific">Legionella feeleii</name>
    <dbReference type="NCBI Taxonomy" id="453"/>
    <lineage>
        <taxon>Bacteria</taxon>
        <taxon>Pseudomonadati</taxon>
        <taxon>Pseudomonadota</taxon>
        <taxon>Gammaproteobacteria</taxon>
        <taxon>Legionellales</taxon>
        <taxon>Legionellaceae</taxon>
        <taxon>Legionella</taxon>
    </lineage>
</organism>
<dbReference type="Pfam" id="PF00117">
    <property type="entry name" value="GATase"/>
    <property type="match status" value="1"/>
</dbReference>
<dbReference type="NCBIfam" id="TIGR01855">
    <property type="entry name" value="IMP_synth_hisH"/>
    <property type="match status" value="1"/>
</dbReference>
<comment type="function">
    <text evidence="11">IGPS catalyzes the conversion of PRFAR and glutamine to IGP, AICAR and glutamate. The HisH subunit catalyzes the hydrolysis of glutamine to glutamate and ammonia as part of the synthesis of IGP and AICAR. The resulting ammonia molecule is channeled to the active site of HisF.</text>
</comment>
<dbReference type="EC" id="3.5.1.2" evidence="11"/>
<keyword evidence="14" id="KW-0808">Transferase</keyword>
<dbReference type="UniPathway" id="UPA00031">
    <property type="reaction ID" value="UER00010"/>
</dbReference>
<gene>
    <name evidence="14" type="primary">hisH1</name>
    <name evidence="11" type="synonym">hisH</name>
    <name evidence="14" type="ORF">NCTC11978_02135</name>
</gene>
<dbReference type="PROSITE" id="PS51273">
    <property type="entry name" value="GATASE_TYPE_1"/>
    <property type="match status" value="1"/>
</dbReference>
<dbReference type="Gene3D" id="3.40.50.880">
    <property type="match status" value="1"/>
</dbReference>
<dbReference type="InterPro" id="IPR017926">
    <property type="entry name" value="GATASE"/>
</dbReference>
<comment type="subcellular location">
    <subcellularLocation>
        <location evidence="11">Cytoplasm</location>
    </subcellularLocation>
</comment>
<evidence type="ECO:0000256" key="1">
    <source>
        <dbReference type="ARBA" id="ARBA00005091"/>
    </source>
</evidence>
<sequence length="207" mass="22730">MDKIIGILDYGMGNINSVYNSLSYLGYEPEIVKTAQAIERCSHLIIPGVGSYAVAMANIAALEVDTVIMKHVQEGKPLLGICLGMQILSTEGEEGGYSKGLGLIDGKVEFLDLPDLPVPHVGWNSLTFNFDHPICKNLKKHVDFYFVHSYFFNASDTSNVLALTDYGKQFPAIVVKENVVGIQFHPEKSQDNGLLLLENFCEWGGAC</sequence>
<feature type="active site" evidence="11 12">
    <location>
        <position position="185"/>
    </location>
</feature>
<evidence type="ECO:0000256" key="2">
    <source>
        <dbReference type="ARBA" id="ARBA00011152"/>
    </source>
</evidence>
<keyword evidence="14" id="KW-0328">Glycosyltransferase</keyword>
<evidence type="ECO:0000256" key="6">
    <source>
        <dbReference type="ARBA" id="ARBA00022962"/>
    </source>
</evidence>
<dbReference type="PIRSF" id="PIRSF000495">
    <property type="entry name" value="Amidotransf_hisH"/>
    <property type="match status" value="1"/>
</dbReference>
<dbReference type="Proteomes" id="UP000254033">
    <property type="component" value="Unassembled WGS sequence"/>
</dbReference>
<proteinExistence type="inferred from homology"/>
<evidence type="ECO:0000256" key="9">
    <source>
        <dbReference type="ARBA" id="ARBA00047838"/>
    </source>
</evidence>
<evidence type="ECO:0000256" key="12">
    <source>
        <dbReference type="PIRSR" id="PIRSR000495-1"/>
    </source>
</evidence>
<dbReference type="GO" id="GO:0005737">
    <property type="term" value="C:cytoplasm"/>
    <property type="evidence" value="ECO:0007669"/>
    <property type="project" value="UniProtKB-SubCell"/>
</dbReference>
<evidence type="ECO:0000313" key="14">
    <source>
        <dbReference type="EMBL" id="STX38945.1"/>
    </source>
</evidence>
<comment type="catalytic activity">
    <reaction evidence="9 11">
        <text>5-[(5-phospho-1-deoxy-D-ribulos-1-ylimino)methylamino]-1-(5-phospho-beta-D-ribosyl)imidazole-4-carboxamide + L-glutamine = D-erythro-1-(imidazol-4-yl)glycerol 3-phosphate + 5-amino-1-(5-phospho-beta-D-ribosyl)imidazole-4-carboxamide + L-glutamate + H(+)</text>
        <dbReference type="Rhea" id="RHEA:24793"/>
        <dbReference type="ChEBI" id="CHEBI:15378"/>
        <dbReference type="ChEBI" id="CHEBI:29985"/>
        <dbReference type="ChEBI" id="CHEBI:58278"/>
        <dbReference type="ChEBI" id="CHEBI:58359"/>
        <dbReference type="ChEBI" id="CHEBI:58475"/>
        <dbReference type="ChEBI" id="CHEBI:58525"/>
        <dbReference type="EC" id="4.3.2.10"/>
    </reaction>
</comment>
<comment type="catalytic activity">
    <reaction evidence="10 11">
        <text>L-glutamine + H2O = L-glutamate + NH4(+)</text>
        <dbReference type="Rhea" id="RHEA:15889"/>
        <dbReference type="ChEBI" id="CHEBI:15377"/>
        <dbReference type="ChEBI" id="CHEBI:28938"/>
        <dbReference type="ChEBI" id="CHEBI:29985"/>
        <dbReference type="ChEBI" id="CHEBI:58359"/>
        <dbReference type="EC" id="3.5.1.2"/>
    </reaction>
</comment>
<evidence type="ECO:0000256" key="3">
    <source>
        <dbReference type="ARBA" id="ARBA00022490"/>
    </source>
</evidence>
<evidence type="ECO:0000256" key="8">
    <source>
        <dbReference type="ARBA" id="ARBA00023239"/>
    </source>
</evidence>
<dbReference type="RefSeq" id="WP_115175572.1">
    <property type="nucleotide sequence ID" value="NZ_UGNY01000001.1"/>
</dbReference>
<evidence type="ECO:0000256" key="4">
    <source>
        <dbReference type="ARBA" id="ARBA00022605"/>
    </source>
</evidence>
<feature type="active site" description="Nucleophile" evidence="11 12">
    <location>
        <position position="82"/>
    </location>
</feature>
<keyword evidence="4 11" id="KW-0028">Amino-acid biosynthesis</keyword>
<evidence type="ECO:0000313" key="15">
    <source>
        <dbReference type="Proteomes" id="UP000254033"/>
    </source>
</evidence>
<feature type="active site" evidence="11 12">
    <location>
        <position position="187"/>
    </location>
</feature>
<comment type="subunit">
    <text evidence="2 11">Heterodimer of HisH and HisF.</text>
</comment>
<keyword evidence="6 11" id="KW-0315">Glutamine amidotransferase</keyword>
<evidence type="ECO:0000259" key="13">
    <source>
        <dbReference type="Pfam" id="PF00117"/>
    </source>
</evidence>
<accession>A0A378IWK9</accession>
<dbReference type="InterPro" id="IPR029062">
    <property type="entry name" value="Class_I_gatase-like"/>
</dbReference>
<dbReference type="PANTHER" id="PTHR42701">
    <property type="entry name" value="IMIDAZOLE GLYCEROL PHOSPHATE SYNTHASE SUBUNIT HISH"/>
    <property type="match status" value="1"/>
</dbReference>
<reference evidence="14 15" key="1">
    <citation type="submission" date="2018-06" db="EMBL/GenBank/DDBJ databases">
        <authorList>
            <consortium name="Pathogen Informatics"/>
            <person name="Doyle S."/>
        </authorList>
    </citation>
    <scope>NUCLEOTIDE SEQUENCE [LARGE SCALE GENOMIC DNA]</scope>
    <source>
        <strain evidence="14 15">NCTC11978</strain>
    </source>
</reference>
<dbReference type="InterPro" id="IPR010139">
    <property type="entry name" value="Imidazole-glycPsynth_HisH"/>
</dbReference>
<keyword evidence="8 11" id="KW-0456">Lyase</keyword>
<dbReference type="HAMAP" id="MF_00278">
    <property type="entry name" value="HisH"/>
    <property type="match status" value="1"/>
</dbReference>
<dbReference type="EMBL" id="UGNY01000001">
    <property type="protein sequence ID" value="STX38945.1"/>
    <property type="molecule type" value="Genomic_DNA"/>
</dbReference>